<evidence type="ECO:0000256" key="1">
    <source>
        <dbReference type="SAM" id="SignalP"/>
    </source>
</evidence>
<dbReference type="RefSeq" id="WP_188450869.1">
    <property type="nucleotide sequence ID" value="NZ_BMFS01000001.1"/>
</dbReference>
<proteinExistence type="predicted"/>
<evidence type="ECO:0000313" key="3">
    <source>
        <dbReference type="Proteomes" id="UP000648722"/>
    </source>
</evidence>
<comment type="caution">
    <text evidence="2">The sequence shown here is derived from an EMBL/GenBank/DDBJ whole genome shotgun (WGS) entry which is preliminary data.</text>
</comment>
<gene>
    <name evidence="2" type="primary">ansA</name>
    <name evidence="2" type="ORF">GCM10007420_04030</name>
</gene>
<reference evidence="3" key="1">
    <citation type="journal article" date="2019" name="Int. J. Syst. Evol. Microbiol.">
        <title>The Global Catalogue of Microorganisms (GCM) 10K type strain sequencing project: providing services to taxonomists for standard genome sequencing and annotation.</title>
        <authorList>
            <consortium name="The Broad Institute Genomics Platform"/>
            <consortium name="The Broad Institute Genome Sequencing Center for Infectious Disease"/>
            <person name="Wu L."/>
            <person name="Ma J."/>
        </authorList>
    </citation>
    <scope>NUCLEOTIDE SEQUENCE [LARGE SCALE GENOMIC DNA]</scope>
    <source>
        <strain evidence="3">CGMCC 1.12766</strain>
    </source>
</reference>
<feature type="chain" id="PRO_5046102021" evidence="1">
    <location>
        <begin position="21"/>
        <end position="358"/>
    </location>
</feature>
<dbReference type="InterPro" id="IPR029055">
    <property type="entry name" value="Ntn_hydrolases_N"/>
</dbReference>
<dbReference type="SUPFAM" id="SSF56235">
    <property type="entry name" value="N-terminal nucleophile aminohydrolases (Ntn hydrolases)"/>
    <property type="match status" value="1"/>
</dbReference>
<dbReference type="Pfam" id="PF01112">
    <property type="entry name" value="Asparaginase_2"/>
    <property type="match status" value="1"/>
</dbReference>
<keyword evidence="3" id="KW-1185">Reference proteome</keyword>
<dbReference type="InterPro" id="IPR000246">
    <property type="entry name" value="Peptidase_T2"/>
</dbReference>
<protein>
    <submittedName>
        <fullName evidence="2">Isoaspartyl peptidase/L-asparaginase</fullName>
    </submittedName>
</protein>
<feature type="signal peptide" evidence="1">
    <location>
        <begin position="1"/>
        <end position="20"/>
    </location>
</feature>
<dbReference type="CDD" id="cd04701">
    <property type="entry name" value="Asparaginase_2"/>
    <property type="match status" value="1"/>
</dbReference>
<keyword evidence="1" id="KW-0732">Signal</keyword>
<dbReference type="Proteomes" id="UP000648722">
    <property type="component" value="Unassembled WGS sequence"/>
</dbReference>
<dbReference type="EMBL" id="BMFS01000001">
    <property type="protein sequence ID" value="GGG91927.1"/>
    <property type="molecule type" value="Genomic_DNA"/>
</dbReference>
<accession>A0ABQ1XE46</accession>
<dbReference type="PANTHER" id="PTHR10188">
    <property type="entry name" value="L-ASPARAGINASE"/>
    <property type="match status" value="1"/>
</dbReference>
<organism evidence="2 3">
    <name type="scientific">Glycocaulis albus</name>
    <dbReference type="NCBI Taxonomy" id="1382801"/>
    <lineage>
        <taxon>Bacteria</taxon>
        <taxon>Pseudomonadati</taxon>
        <taxon>Pseudomonadota</taxon>
        <taxon>Alphaproteobacteria</taxon>
        <taxon>Maricaulales</taxon>
        <taxon>Maricaulaceae</taxon>
        <taxon>Glycocaulis</taxon>
    </lineage>
</organism>
<dbReference type="PANTHER" id="PTHR10188:SF6">
    <property type="entry name" value="N(4)-(BETA-N-ACETYLGLUCOSAMINYL)-L-ASPARAGINASE"/>
    <property type="match status" value="1"/>
</dbReference>
<dbReference type="Gene3D" id="3.60.20.30">
    <property type="entry name" value="(Glycosyl)asparaginase"/>
    <property type="match status" value="1"/>
</dbReference>
<name>A0ABQ1XE46_9PROT</name>
<evidence type="ECO:0000313" key="2">
    <source>
        <dbReference type="EMBL" id="GGG91927.1"/>
    </source>
</evidence>
<sequence length="358" mass="37918">MIRVLTAFVFLALAAPAADARNESAGELEWSIIIHGGAGVIERGAMDAETEAAYRSALQAALELGGAMLSGGADGTEVVEAVIRVLEDDPMFNAGRGAVFTADGRVELDASIMVGDTRAAGAVAGVTGVRHPISLARAVMEHSPHVMLVGDGAEGFAAERGLETADQAFFFTERRWQAMERQVQRMGLPVPPRPEGAPAPEPVREGALDLMEREHRFGTVGVVVMDTSGVTVAGTSTGGTTAKRWGRVGDTPIIGAGTWADDRCGLSATGTGEYFIRFNVAAAICHEANRLMFEQHSFEEAAQIAADRMMETLEADGGDGGIVMLFVGQPVWAMNTPGMYRASWGEGREPYVAIYDDE</sequence>